<dbReference type="Gene3D" id="3.40.50.1820">
    <property type="entry name" value="alpha/beta hydrolase"/>
    <property type="match status" value="1"/>
</dbReference>
<name>A0A1L9VNG4_ASPGL</name>
<gene>
    <name evidence="2" type="ORF">ASPGLDRAFT_1354548</name>
</gene>
<dbReference type="EMBL" id="KV878894">
    <property type="protein sequence ID" value="OJJ85473.1"/>
    <property type="molecule type" value="Genomic_DNA"/>
</dbReference>
<dbReference type="SUPFAM" id="SSF53474">
    <property type="entry name" value="alpha/beta-Hydrolases"/>
    <property type="match status" value="1"/>
</dbReference>
<dbReference type="InterPro" id="IPR029058">
    <property type="entry name" value="AB_hydrolase_fold"/>
</dbReference>
<protein>
    <recommendedName>
        <fullName evidence="1">AB hydrolase-1 domain-containing protein</fullName>
    </recommendedName>
</protein>
<dbReference type="VEuPathDB" id="FungiDB:ASPGLDRAFT_1354548"/>
<evidence type="ECO:0000313" key="2">
    <source>
        <dbReference type="EMBL" id="OJJ85473.1"/>
    </source>
</evidence>
<feature type="domain" description="AB hydrolase-1" evidence="1">
    <location>
        <begin position="40"/>
        <end position="283"/>
    </location>
</feature>
<dbReference type="GeneID" id="34457642"/>
<sequence length="295" mass="31907">MATSKMPEQGSYLPVPGATLYYNLIGTSGPLLVLIPVSNGTTLFYESLASHAASHFRVLLYDRRGYHRSRADNRPNKDELYTTHASDVAALIQHVSSSPAGCDTEPAFVFTSSASSGIATELLLNHPHLAHSIILHEPAFTPIIPEPLGSIITQTGTAIASKGSKKDLRGANALINTLLYRNTELQSFKACPVFAQILSVFKPADMIYYLTNEITAARDYLPDLERLKEQAVKGKVRLVLGREETGPLAKTPAEVLSGVLGVEVGLAPGGHVGYVTHAREFAEYLRKQLVGEAKL</sequence>
<dbReference type="Pfam" id="PF12697">
    <property type="entry name" value="Abhydrolase_6"/>
    <property type="match status" value="1"/>
</dbReference>
<reference evidence="3" key="1">
    <citation type="journal article" date="2017" name="Genome Biol.">
        <title>Comparative genomics reveals high biological diversity and specific adaptations in the industrially and medically important fungal genus Aspergillus.</title>
        <authorList>
            <person name="de Vries R.P."/>
            <person name="Riley R."/>
            <person name="Wiebenga A."/>
            <person name="Aguilar-Osorio G."/>
            <person name="Amillis S."/>
            <person name="Uchima C.A."/>
            <person name="Anderluh G."/>
            <person name="Asadollahi M."/>
            <person name="Askin M."/>
            <person name="Barry K."/>
            <person name="Battaglia E."/>
            <person name="Bayram O."/>
            <person name="Benocci T."/>
            <person name="Braus-Stromeyer S.A."/>
            <person name="Caldana C."/>
            <person name="Canovas D."/>
            <person name="Cerqueira G.C."/>
            <person name="Chen F."/>
            <person name="Chen W."/>
            <person name="Choi C."/>
            <person name="Clum A."/>
            <person name="Dos Santos R.A."/>
            <person name="Damasio A.R."/>
            <person name="Diallinas G."/>
            <person name="Emri T."/>
            <person name="Fekete E."/>
            <person name="Flipphi M."/>
            <person name="Freyberg S."/>
            <person name="Gallo A."/>
            <person name="Gournas C."/>
            <person name="Habgood R."/>
            <person name="Hainaut M."/>
            <person name="Harispe M.L."/>
            <person name="Henrissat B."/>
            <person name="Hilden K.S."/>
            <person name="Hope R."/>
            <person name="Hossain A."/>
            <person name="Karabika E."/>
            <person name="Karaffa L."/>
            <person name="Karanyi Z."/>
            <person name="Krasevec N."/>
            <person name="Kuo A."/>
            <person name="Kusch H."/>
            <person name="LaButti K."/>
            <person name="Lagendijk E.L."/>
            <person name="Lapidus A."/>
            <person name="Levasseur A."/>
            <person name="Lindquist E."/>
            <person name="Lipzen A."/>
            <person name="Logrieco A.F."/>
            <person name="MacCabe A."/>
            <person name="Maekelae M.R."/>
            <person name="Malavazi I."/>
            <person name="Melin P."/>
            <person name="Meyer V."/>
            <person name="Mielnichuk N."/>
            <person name="Miskei M."/>
            <person name="Molnar A.P."/>
            <person name="Mule G."/>
            <person name="Ngan C.Y."/>
            <person name="Orejas M."/>
            <person name="Orosz E."/>
            <person name="Ouedraogo J.P."/>
            <person name="Overkamp K.M."/>
            <person name="Park H.-S."/>
            <person name="Perrone G."/>
            <person name="Piumi F."/>
            <person name="Punt P.J."/>
            <person name="Ram A.F."/>
            <person name="Ramon A."/>
            <person name="Rauscher S."/>
            <person name="Record E."/>
            <person name="Riano-Pachon D.M."/>
            <person name="Robert V."/>
            <person name="Roehrig J."/>
            <person name="Ruller R."/>
            <person name="Salamov A."/>
            <person name="Salih N.S."/>
            <person name="Samson R.A."/>
            <person name="Sandor E."/>
            <person name="Sanguinetti M."/>
            <person name="Schuetze T."/>
            <person name="Sepcic K."/>
            <person name="Shelest E."/>
            <person name="Sherlock G."/>
            <person name="Sophianopoulou V."/>
            <person name="Squina F.M."/>
            <person name="Sun H."/>
            <person name="Susca A."/>
            <person name="Todd R.B."/>
            <person name="Tsang A."/>
            <person name="Unkles S.E."/>
            <person name="van de Wiele N."/>
            <person name="van Rossen-Uffink D."/>
            <person name="Oliveira J.V."/>
            <person name="Vesth T.C."/>
            <person name="Visser J."/>
            <person name="Yu J.-H."/>
            <person name="Zhou M."/>
            <person name="Andersen M.R."/>
            <person name="Archer D.B."/>
            <person name="Baker S.E."/>
            <person name="Benoit I."/>
            <person name="Brakhage A.A."/>
            <person name="Braus G.H."/>
            <person name="Fischer R."/>
            <person name="Frisvad J.C."/>
            <person name="Goldman G.H."/>
            <person name="Houbraken J."/>
            <person name="Oakley B."/>
            <person name="Pocsi I."/>
            <person name="Scazzocchio C."/>
            <person name="Seiboth B."/>
            <person name="vanKuyk P.A."/>
            <person name="Wortman J."/>
            <person name="Dyer P.S."/>
            <person name="Grigoriev I.V."/>
        </authorList>
    </citation>
    <scope>NUCLEOTIDE SEQUENCE [LARGE SCALE GENOMIC DNA]</scope>
    <source>
        <strain evidence="3">CBS 516.65</strain>
    </source>
</reference>
<accession>A0A1L9VNG4</accession>
<dbReference type="OrthoDB" id="408373at2759"/>
<organism evidence="2 3">
    <name type="scientific">Aspergillus glaucus CBS 516.65</name>
    <dbReference type="NCBI Taxonomy" id="1160497"/>
    <lineage>
        <taxon>Eukaryota</taxon>
        <taxon>Fungi</taxon>
        <taxon>Dikarya</taxon>
        <taxon>Ascomycota</taxon>
        <taxon>Pezizomycotina</taxon>
        <taxon>Eurotiomycetes</taxon>
        <taxon>Eurotiomycetidae</taxon>
        <taxon>Eurotiales</taxon>
        <taxon>Aspergillaceae</taxon>
        <taxon>Aspergillus</taxon>
        <taxon>Aspergillus subgen. Aspergillus</taxon>
    </lineage>
</organism>
<proteinExistence type="predicted"/>
<dbReference type="RefSeq" id="XP_022402171.1">
    <property type="nucleotide sequence ID" value="XM_022541381.1"/>
</dbReference>
<keyword evidence="3" id="KW-1185">Reference proteome</keyword>
<dbReference type="InterPro" id="IPR000073">
    <property type="entry name" value="AB_hydrolase_1"/>
</dbReference>
<dbReference type="AlphaFoldDB" id="A0A1L9VNG4"/>
<evidence type="ECO:0000313" key="3">
    <source>
        <dbReference type="Proteomes" id="UP000184300"/>
    </source>
</evidence>
<dbReference type="Proteomes" id="UP000184300">
    <property type="component" value="Unassembled WGS sequence"/>
</dbReference>
<evidence type="ECO:0000259" key="1">
    <source>
        <dbReference type="Pfam" id="PF12697"/>
    </source>
</evidence>
<dbReference type="STRING" id="1160497.A0A1L9VNG4"/>